<name>A0A9W9CZU8_9PEZI</name>
<dbReference type="AlphaFoldDB" id="A0A9W9CZU8"/>
<evidence type="ECO:0000256" key="1">
    <source>
        <dbReference type="SAM" id="MobiDB-lite"/>
    </source>
</evidence>
<reference evidence="3" key="1">
    <citation type="submission" date="2022-10" db="EMBL/GenBank/DDBJ databases">
        <title>Tapping the CABI collections for fungal endophytes: first genome assemblies for Collariella, Neodidymelliopsis, Ascochyta clinopodiicola, Didymella pomorum, Didymosphaeria variabile, Neocosmospora piperis and Neocucurbitaria cava.</title>
        <authorList>
            <person name="Hill R."/>
        </authorList>
    </citation>
    <scope>NUCLEOTIDE SEQUENCE</scope>
    <source>
        <strain evidence="3">IMI 355082</strain>
    </source>
</reference>
<evidence type="ECO:0008006" key="5">
    <source>
        <dbReference type="Google" id="ProtNLM"/>
    </source>
</evidence>
<keyword evidence="2" id="KW-0732">Signal</keyword>
<evidence type="ECO:0000313" key="3">
    <source>
        <dbReference type="EMBL" id="KAJ4393929.1"/>
    </source>
</evidence>
<protein>
    <recommendedName>
        <fullName evidence="5">Small secreted protein</fullName>
    </recommendedName>
</protein>
<evidence type="ECO:0000313" key="4">
    <source>
        <dbReference type="Proteomes" id="UP001140453"/>
    </source>
</evidence>
<accession>A0A9W9CZU8</accession>
<sequence length="159" mass="16033">MKSTVFLSLLASLASAAVFSATTFNDISIAGGTAGNAKAEALAALDGLPTDLTTVEKADIDFLDEVNGVANDAEVGAFNPAIEAASGAEADALQRGKIKNKVLKLTATVLGLQAQQAQGEDVASKLATEQGKLDKNIAEDEAEAGNPSTAVPFDGNIAA</sequence>
<dbReference type="OrthoDB" id="2151417at2759"/>
<comment type="caution">
    <text evidence="3">The sequence shown here is derived from an EMBL/GenBank/DDBJ whole genome shotgun (WGS) entry which is preliminary data.</text>
</comment>
<feature type="region of interest" description="Disordered" evidence="1">
    <location>
        <begin position="139"/>
        <end position="159"/>
    </location>
</feature>
<gene>
    <name evidence="3" type="ORF">N0V93_003146</name>
</gene>
<keyword evidence="4" id="KW-1185">Reference proteome</keyword>
<dbReference type="PANTHER" id="PTHR38849:SF1">
    <property type="entry name" value="SMALL SECRETED PROTEIN"/>
    <property type="match status" value="1"/>
</dbReference>
<feature type="signal peptide" evidence="2">
    <location>
        <begin position="1"/>
        <end position="16"/>
    </location>
</feature>
<evidence type="ECO:0000256" key="2">
    <source>
        <dbReference type="SAM" id="SignalP"/>
    </source>
</evidence>
<dbReference type="PANTHER" id="PTHR38849">
    <property type="entry name" value="SMALL SECRETED PROTEIN"/>
    <property type="match status" value="1"/>
</dbReference>
<dbReference type="Proteomes" id="UP001140453">
    <property type="component" value="Unassembled WGS sequence"/>
</dbReference>
<feature type="chain" id="PRO_5040781025" description="Small secreted protein" evidence="2">
    <location>
        <begin position="17"/>
        <end position="159"/>
    </location>
</feature>
<proteinExistence type="predicted"/>
<dbReference type="EMBL" id="JAPEVB010000002">
    <property type="protein sequence ID" value="KAJ4393929.1"/>
    <property type="molecule type" value="Genomic_DNA"/>
</dbReference>
<organism evidence="3 4">
    <name type="scientific">Gnomoniopsis smithogilvyi</name>
    <dbReference type="NCBI Taxonomy" id="1191159"/>
    <lineage>
        <taxon>Eukaryota</taxon>
        <taxon>Fungi</taxon>
        <taxon>Dikarya</taxon>
        <taxon>Ascomycota</taxon>
        <taxon>Pezizomycotina</taxon>
        <taxon>Sordariomycetes</taxon>
        <taxon>Sordariomycetidae</taxon>
        <taxon>Diaporthales</taxon>
        <taxon>Gnomoniaceae</taxon>
        <taxon>Gnomoniopsis</taxon>
    </lineage>
</organism>